<sequence length="345" mass="38559">MANGDPVLWSLYVYAPNHGAPIFFAIAFAISAVFHIWQCFQYKAFRLVGLQSACAVVFVAGFVSREYSSYHYIYEEDSNDVLIPFILGQVFIYACPPLLELSNYHVLGRVFFYVPHCAPLPASSVLRIFGGLMAIVEALNGVGASLSSNPSASPGTQTLGSHLILAVLIIQLIVITIFIGMTSTFHVRCIKATVPSKNVYTLLATLYMSMTLIFIRCIYRLVEHTGDTKVDITDLEALKQLNPLLRYEVYFYIFEATLMLLNSILWNVWNAGRLLPANPHIYLAQDGIEAMVEVPPDTRPFWQKAVHRFTFGVLYGAKSPVVRLEELTEYSRVSGNEQAGAHMLK</sequence>
<comment type="caution">
    <text evidence="6">The sequence shown here is derived from an EMBL/GenBank/DDBJ whole genome shotgun (WGS) entry which is preliminary data.</text>
</comment>
<feature type="transmembrane region" description="Helical" evidence="5">
    <location>
        <begin position="199"/>
        <end position="222"/>
    </location>
</feature>
<evidence type="ECO:0008006" key="8">
    <source>
        <dbReference type="Google" id="ProtNLM"/>
    </source>
</evidence>
<keyword evidence="4 5" id="KW-0472">Membrane</keyword>
<proteinExistence type="predicted"/>
<evidence type="ECO:0000256" key="3">
    <source>
        <dbReference type="ARBA" id="ARBA00022989"/>
    </source>
</evidence>
<dbReference type="OrthoDB" id="3358017at2759"/>
<comment type="subcellular location">
    <subcellularLocation>
        <location evidence="1">Membrane</location>
        <topology evidence="1">Multi-pass membrane protein</topology>
    </subcellularLocation>
</comment>
<protein>
    <recommendedName>
        <fullName evidence="8">RTA1 domain-containing protein</fullName>
    </recommendedName>
</protein>
<keyword evidence="3 5" id="KW-1133">Transmembrane helix</keyword>
<name>A0A2K0TC92_9HYPO</name>
<dbReference type="Proteomes" id="UP000236546">
    <property type="component" value="Unassembled WGS sequence"/>
</dbReference>
<accession>A0A2K0TC92</accession>
<feature type="transmembrane region" description="Helical" evidence="5">
    <location>
        <begin position="125"/>
        <end position="143"/>
    </location>
</feature>
<reference evidence="6 7" key="1">
    <citation type="submission" date="2017-02" db="EMBL/GenBank/DDBJ databases">
        <title>Genomes of Trichoderma spp. with biocontrol activity.</title>
        <authorList>
            <person name="Gardiner D."/>
            <person name="Kazan K."/>
            <person name="Vos C."/>
            <person name="Harvey P."/>
        </authorList>
    </citation>
    <scope>NUCLEOTIDE SEQUENCE [LARGE SCALE GENOMIC DNA]</scope>
    <source>
        <strain evidence="6 7">A5MH</strain>
    </source>
</reference>
<gene>
    <name evidence="6" type="ORF">TGAMA5MH_05050</name>
</gene>
<evidence type="ECO:0000256" key="5">
    <source>
        <dbReference type="SAM" id="Phobius"/>
    </source>
</evidence>
<keyword evidence="2 5" id="KW-0812">Transmembrane</keyword>
<evidence type="ECO:0000256" key="1">
    <source>
        <dbReference type="ARBA" id="ARBA00004141"/>
    </source>
</evidence>
<dbReference type="GO" id="GO:0016020">
    <property type="term" value="C:membrane"/>
    <property type="evidence" value="ECO:0007669"/>
    <property type="project" value="UniProtKB-SubCell"/>
</dbReference>
<evidence type="ECO:0000313" key="7">
    <source>
        <dbReference type="Proteomes" id="UP000236546"/>
    </source>
</evidence>
<evidence type="ECO:0000256" key="4">
    <source>
        <dbReference type="ARBA" id="ARBA00023136"/>
    </source>
</evidence>
<organism evidence="6 7">
    <name type="scientific">Trichoderma gamsii</name>
    <dbReference type="NCBI Taxonomy" id="398673"/>
    <lineage>
        <taxon>Eukaryota</taxon>
        <taxon>Fungi</taxon>
        <taxon>Dikarya</taxon>
        <taxon>Ascomycota</taxon>
        <taxon>Pezizomycotina</taxon>
        <taxon>Sordariomycetes</taxon>
        <taxon>Hypocreomycetidae</taxon>
        <taxon>Hypocreales</taxon>
        <taxon>Hypocreaceae</taxon>
        <taxon>Trichoderma</taxon>
    </lineage>
</organism>
<evidence type="ECO:0000256" key="2">
    <source>
        <dbReference type="ARBA" id="ARBA00022692"/>
    </source>
</evidence>
<feature type="transmembrane region" description="Helical" evidence="5">
    <location>
        <begin position="249"/>
        <end position="269"/>
    </location>
</feature>
<evidence type="ECO:0000313" key="6">
    <source>
        <dbReference type="EMBL" id="PNP43117.1"/>
    </source>
</evidence>
<dbReference type="EMBL" id="MTYH01000049">
    <property type="protein sequence ID" value="PNP43117.1"/>
    <property type="molecule type" value="Genomic_DNA"/>
</dbReference>
<dbReference type="InterPro" id="IPR007568">
    <property type="entry name" value="RTA1"/>
</dbReference>
<feature type="transmembrane region" description="Helical" evidence="5">
    <location>
        <begin position="20"/>
        <end position="37"/>
    </location>
</feature>
<feature type="transmembrane region" description="Helical" evidence="5">
    <location>
        <begin position="83"/>
        <end position="104"/>
    </location>
</feature>
<feature type="transmembrane region" description="Helical" evidence="5">
    <location>
        <begin position="44"/>
        <end position="63"/>
    </location>
</feature>
<dbReference type="Pfam" id="PF04479">
    <property type="entry name" value="RTA1"/>
    <property type="match status" value="1"/>
</dbReference>
<feature type="transmembrane region" description="Helical" evidence="5">
    <location>
        <begin position="163"/>
        <end position="187"/>
    </location>
</feature>
<dbReference type="AlphaFoldDB" id="A0A2K0TC92"/>
<dbReference type="PANTHER" id="PTHR31465">
    <property type="entry name" value="PROTEIN RTA1-RELATED"/>
    <property type="match status" value="1"/>
</dbReference>
<dbReference type="PANTHER" id="PTHR31465:SF34">
    <property type="entry name" value="DOMAIN PROTEIN, PUTATIVE (AFU_ORTHOLOGUE AFUA_3G00480)-RELATED"/>
    <property type="match status" value="1"/>
</dbReference>